<dbReference type="Pfam" id="PF00571">
    <property type="entry name" value="CBS"/>
    <property type="match status" value="2"/>
</dbReference>
<proteinExistence type="predicted"/>
<keyword evidence="4" id="KW-1185">Reference proteome</keyword>
<dbReference type="PANTHER" id="PTHR36510">
    <property type="entry name" value="GLUTAMATE--CYSTEINE LIGASE 2-RELATED"/>
    <property type="match status" value="1"/>
</dbReference>
<gene>
    <name evidence="3" type="ORF">E1163_14100</name>
</gene>
<dbReference type="InterPro" id="IPR014746">
    <property type="entry name" value="Gln_synth/guanido_kin_cat_dom"/>
</dbReference>
<feature type="domain" description="CBS" evidence="2">
    <location>
        <begin position="570"/>
        <end position="621"/>
    </location>
</feature>
<dbReference type="SUPFAM" id="SSF54631">
    <property type="entry name" value="CBS-domain pair"/>
    <property type="match status" value="1"/>
</dbReference>
<dbReference type="SUPFAM" id="SSF55931">
    <property type="entry name" value="Glutamine synthetase/guanido kinase"/>
    <property type="match status" value="1"/>
</dbReference>
<dbReference type="PROSITE" id="PS51371">
    <property type="entry name" value="CBS"/>
    <property type="match status" value="2"/>
</dbReference>
<dbReference type="Gene3D" id="3.10.580.10">
    <property type="entry name" value="CBS-domain"/>
    <property type="match status" value="1"/>
</dbReference>
<dbReference type="Proteomes" id="UP000798808">
    <property type="component" value="Unassembled WGS sequence"/>
</dbReference>
<dbReference type="InterPro" id="IPR046342">
    <property type="entry name" value="CBS_dom_sf"/>
</dbReference>
<dbReference type="Gene3D" id="3.30.590.20">
    <property type="match status" value="1"/>
</dbReference>
<evidence type="ECO:0000259" key="2">
    <source>
        <dbReference type="PROSITE" id="PS51371"/>
    </source>
</evidence>
<name>A0ABW9RPZ2_9BACT</name>
<protein>
    <submittedName>
        <fullName evidence="3">CBS domain-containing protein</fullName>
    </submittedName>
</protein>
<keyword evidence="1" id="KW-0129">CBS domain</keyword>
<evidence type="ECO:0000256" key="1">
    <source>
        <dbReference type="PROSITE-ProRule" id="PRU00703"/>
    </source>
</evidence>
<dbReference type="CDD" id="cd04584">
    <property type="entry name" value="CBS_pair_AcuB_like"/>
    <property type="match status" value="1"/>
</dbReference>
<dbReference type="InterPro" id="IPR050141">
    <property type="entry name" value="GCL_type2/YbdK_subfam"/>
</dbReference>
<dbReference type="EMBL" id="SMLW01000561">
    <property type="protein sequence ID" value="MTI26086.1"/>
    <property type="molecule type" value="Genomic_DNA"/>
</dbReference>
<dbReference type="SMART" id="SM00116">
    <property type="entry name" value="CBS"/>
    <property type="match status" value="2"/>
</dbReference>
<dbReference type="InterPro" id="IPR000644">
    <property type="entry name" value="CBS_dom"/>
</dbReference>
<reference evidence="3 4" key="1">
    <citation type="submission" date="2019-02" db="EMBL/GenBank/DDBJ databases">
        <authorList>
            <person name="Goldberg S.R."/>
            <person name="Haltli B.A."/>
            <person name="Correa H."/>
            <person name="Russell K.G."/>
        </authorList>
    </citation>
    <scope>NUCLEOTIDE SEQUENCE [LARGE SCALE GENOMIC DNA]</scope>
    <source>
        <strain evidence="3 4">JCM 16186</strain>
    </source>
</reference>
<sequence>MGDHQATKADSREIRAEFTRHLLNDIRALEIMLEKGRFESDIIRIGAEQELCLVNNNWRPSVKSDKVLEALDDPHFTTELARYNLEINLDPVELNGSCFSQVEHQLNSLMAKAADVAKRFRSKTLVTGILPTISKDELAIEYITPGIRYMALNDMVRAHRGADFALHMMGVDELFITHDSVLFEACNTSFQMHLQVRPQDFVSSYNWAQTIAGPVLGLCTNSPLLLGRELWSETRIALFQQSMDTRTSSYALKDQQARVTFGDQWESGTVADIYKNDIAGYKIILAKEIKNDSLNELEKGRVPRLEALNLHNGSIYRWNRPCYGIGNGKAHLRIENRYIPAGPSLLDEIANFAFWVGLMTGRPHEYKNMPSQMDFRDVKANFIKAARTGKEAVMRWMGNDFLLKDLLSRELLPMAYTGLRSVGVDKEDIERLLKIIDMRIEGFTGSQWQVRSFRNMRRLMKTDDALLALTKAIHNNQKANLPVAEWPVLQVPAQVHEAASLVKHIMSTHLFVIDENDLADLATNIMEWKNIHHMPVTDHRGRLRGLLTWTHMLRNKEGRNTEQRTVADIMTKNVITVEPQTSINKAIRLMKRNEIGCLPVLHGEDLVGIVTIKDVIAFDNG</sequence>
<evidence type="ECO:0000313" key="3">
    <source>
        <dbReference type="EMBL" id="MTI26086.1"/>
    </source>
</evidence>
<organism evidence="3 4">
    <name type="scientific">Fulvivirga kasyanovii</name>
    <dbReference type="NCBI Taxonomy" id="396812"/>
    <lineage>
        <taxon>Bacteria</taxon>
        <taxon>Pseudomonadati</taxon>
        <taxon>Bacteroidota</taxon>
        <taxon>Cytophagia</taxon>
        <taxon>Cytophagales</taxon>
        <taxon>Fulvivirgaceae</taxon>
        <taxon>Fulvivirga</taxon>
    </lineage>
</organism>
<comment type="caution">
    <text evidence="3">The sequence shown here is derived from an EMBL/GenBank/DDBJ whole genome shotgun (WGS) entry which is preliminary data.</text>
</comment>
<evidence type="ECO:0000313" key="4">
    <source>
        <dbReference type="Proteomes" id="UP000798808"/>
    </source>
</evidence>
<feature type="domain" description="CBS" evidence="2">
    <location>
        <begin position="506"/>
        <end position="562"/>
    </location>
</feature>
<dbReference type="PANTHER" id="PTHR36510:SF3">
    <property type="entry name" value="CONSERVED PROTEIN"/>
    <property type="match status" value="1"/>
</dbReference>
<accession>A0ABW9RPZ2</accession>